<organism evidence="1 2">
    <name type="scientific">Paenibacillus pinisoli</name>
    <dbReference type="NCBI Taxonomy" id="1276110"/>
    <lineage>
        <taxon>Bacteria</taxon>
        <taxon>Bacillati</taxon>
        <taxon>Bacillota</taxon>
        <taxon>Bacilli</taxon>
        <taxon>Bacillales</taxon>
        <taxon>Paenibacillaceae</taxon>
        <taxon>Paenibacillus</taxon>
    </lineage>
</organism>
<dbReference type="RefSeq" id="WP_120106331.1">
    <property type="nucleotide sequence ID" value="NZ_QXQB01000001.1"/>
</dbReference>
<protein>
    <submittedName>
        <fullName evidence="1">DUF3626 domain-containing protein</fullName>
    </submittedName>
</protein>
<dbReference type="Proteomes" id="UP000267798">
    <property type="component" value="Unassembled WGS sequence"/>
</dbReference>
<evidence type="ECO:0000313" key="1">
    <source>
        <dbReference type="EMBL" id="RJX40605.1"/>
    </source>
</evidence>
<dbReference type="OrthoDB" id="3770261at2"/>
<dbReference type="InterPro" id="IPR022074">
    <property type="entry name" value="DUF3626"/>
</dbReference>
<comment type="caution">
    <text evidence="1">The sequence shown here is derived from an EMBL/GenBank/DDBJ whole genome shotgun (WGS) entry which is preliminary data.</text>
</comment>
<sequence>MSHPLTNAQQLAIQHIGSYARARKDDAESIIQEVLAMSNIADVTLGQAIKSINDHARVALHFHPDRLNSAKKSIAEALLEEGVYKSQFETLLSNGSVSAYPGGQRDVWEEQLFGGAYQTEGTTNAERPKYGALNLMLHPDGPAPRFGSCYLLLRPHMTSRCTFTYMDSHQGPEEKGTLEEFSLVLAALLQDAFQNEYALGERELTPGKLMKHLTSKLSFPLQDPSDRLVRRNLNHYIEAQVHSVVSLKEDTEALVADPSFQETKTGEALEQLCRRYDIRLYWHAGFALDAAEVPSDFRGPAMPSLARRIAVNGRIDAYAIGAAAAEVARNPDAWSDRGSAKDMLQELKLLWHVLVRYGTPYNINLRSNNK</sequence>
<dbReference type="Pfam" id="PF12294">
    <property type="entry name" value="DUF3626"/>
    <property type="match status" value="1"/>
</dbReference>
<gene>
    <name evidence="1" type="ORF">D3P09_00885</name>
</gene>
<accession>A0A3A6PHR5</accession>
<dbReference type="EMBL" id="QXQB01000001">
    <property type="protein sequence ID" value="RJX40605.1"/>
    <property type="molecule type" value="Genomic_DNA"/>
</dbReference>
<evidence type="ECO:0000313" key="2">
    <source>
        <dbReference type="Proteomes" id="UP000267798"/>
    </source>
</evidence>
<proteinExistence type="predicted"/>
<reference evidence="1 2" key="1">
    <citation type="submission" date="2018-09" db="EMBL/GenBank/DDBJ databases">
        <title>Paenibacillus aracenensis nov. sp. isolated from a cave in southern Spain.</title>
        <authorList>
            <person name="Jurado V."/>
            <person name="Gutierrez-Patricio S."/>
            <person name="Gonzalez-Pimentel J.L."/>
            <person name="Miller A.Z."/>
            <person name="Laiz L."/>
            <person name="Saiz-Jimenez C."/>
        </authorList>
    </citation>
    <scope>NUCLEOTIDE SEQUENCE [LARGE SCALE GENOMIC DNA]</scope>
    <source>
        <strain evidence="1 2">JCM 19203</strain>
    </source>
</reference>
<name>A0A3A6PHR5_9BACL</name>
<keyword evidence="2" id="KW-1185">Reference proteome</keyword>
<dbReference type="AlphaFoldDB" id="A0A3A6PHR5"/>